<organism evidence="3 4">
    <name type="scientific">Chryseobacterium polytrichastri</name>
    <dbReference type="NCBI Taxonomy" id="1302687"/>
    <lineage>
        <taxon>Bacteria</taxon>
        <taxon>Pseudomonadati</taxon>
        <taxon>Bacteroidota</taxon>
        <taxon>Flavobacteriia</taxon>
        <taxon>Flavobacteriales</taxon>
        <taxon>Weeksellaceae</taxon>
        <taxon>Chryseobacterium group</taxon>
        <taxon>Chryseobacterium</taxon>
    </lineage>
</organism>
<dbReference type="EMBL" id="FRAV01000069">
    <property type="protein sequence ID" value="SHM67390.1"/>
    <property type="molecule type" value="Genomic_DNA"/>
</dbReference>
<name>A0A1M7KPJ9_9FLAO</name>
<dbReference type="Proteomes" id="UP000184364">
    <property type="component" value="Unassembled WGS sequence"/>
</dbReference>
<keyword evidence="4" id="KW-1185">Reference proteome</keyword>
<feature type="domain" description="N-acetyltransferase" evidence="1">
    <location>
        <begin position="1"/>
        <end position="114"/>
    </location>
</feature>
<dbReference type="SUPFAM" id="SSF55729">
    <property type="entry name" value="Acyl-CoA N-acyltransferases (Nat)"/>
    <property type="match status" value="1"/>
</dbReference>
<dbReference type="PROSITE" id="PS51186">
    <property type="entry name" value="GNAT"/>
    <property type="match status" value="1"/>
</dbReference>
<gene>
    <name evidence="3" type="ORF">SAMN05444267_10691</name>
</gene>
<dbReference type="AlphaFoldDB" id="A0A1M7KPJ9"/>
<dbReference type="InterPro" id="IPR031165">
    <property type="entry name" value="GNAT_YJDJ"/>
</dbReference>
<feature type="domain" description="N-acetyltransferase" evidence="2">
    <location>
        <begin position="22"/>
        <end position="112"/>
    </location>
</feature>
<evidence type="ECO:0000313" key="3">
    <source>
        <dbReference type="EMBL" id="SHM67390.1"/>
    </source>
</evidence>
<dbReference type="InterPro" id="IPR016181">
    <property type="entry name" value="Acyl_CoA_acyltransferase"/>
</dbReference>
<reference evidence="4" key="1">
    <citation type="submission" date="2016-11" db="EMBL/GenBank/DDBJ databases">
        <authorList>
            <person name="Varghese N."/>
            <person name="Submissions S."/>
        </authorList>
    </citation>
    <scope>NUCLEOTIDE SEQUENCE [LARGE SCALE GENOMIC DNA]</scope>
    <source>
        <strain evidence="4">DSM 26899</strain>
    </source>
</reference>
<sequence>MFNNSSVQFLYLINKALIMKFENNKSGNGGVLTLNNEIKEIGRLTYTIFPEDHKLIISFVLVHPEFEGRGMGKYLVEEAIKFSRENNWKVYPHCSYARAVMTRMSDVDDIFLKN</sequence>
<protein>
    <submittedName>
        <fullName evidence="3">Uncharacterized protein</fullName>
    </submittedName>
</protein>
<evidence type="ECO:0000313" key="4">
    <source>
        <dbReference type="Proteomes" id="UP000184364"/>
    </source>
</evidence>
<evidence type="ECO:0000259" key="1">
    <source>
        <dbReference type="PROSITE" id="PS51186"/>
    </source>
</evidence>
<dbReference type="CDD" id="cd04301">
    <property type="entry name" value="NAT_SF"/>
    <property type="match status" value="1"/>
</dbReference>
<dbReference type="InterPro" id="IPR000182">
    <property type="entry name" value="GNAT_dom"/>
</dbReference>
<proteinExistence type="predicted"/>
<evidence type="ECO:0000259" key="2">
    <source>
        <dbReference type="PROSITE" id="PS51729"/>
    </source>
</evidence>
<dbReference type="STRING" id="1302687.SAMN05444267_10691"/>
<dbReference type="PROSITE" id="PS51729">
    <property type="entry name" value="GNAT_YJDJ"/>
    <property type="match status" value="1"/>
</dbReference>
<dbReference type="GO" id="GO:0016747">
    <property type="term" value="F:acyltransferase activity, transferring groups other than amino-acyl groups"/>
    <property type="evidence" value="ECO:0007669"/>
    <property type="project" value="InterPro"/>
</dbReference>
<accession>A0A1M7KPJ9</accession>
<dbReference type="Pfam" id="PF14542">
    <property type="entry name" value="Acetyltransf_CG"/>
    <property type="match status" value="1"/>
</dbReference>
<dbReference type="Gene3D" id="3.40.630.30">
    <property type="match status" value="1"/>
</dbReference>